<proteinExistence type="predicted"/>
<dbReference type="SUPFAM" id="SSF51735">
    <property type="entry name" value="NAD(P)-binding Rossmann-fold domains"/>
    <property type="match status" value="1"/>
</dbReference>
<gene>
    <name evidence="2" type="primary">qorB</name>
    <name evidence="3" type="ORF">HT99x_005860</name>
    <name evidence="2" type="ORF">HT99x_01556</name>
</gene>
<dbReference type="PANTHER" id="PTHR47129">
    <property type="entry name" value="QUINONE OXIDOREDUCTASE 2"/>
    <property type="match status" value="1"/>
</dbReference>
<dbReference type="Gene3D" id="3.90.25.10">
    <property type="entry name" value="UDP-galactose 4-epimerase, domain 1"/>
    <property type="match status" value="1"/>
</dbReference>
<keyword evidence="4" id="KW-1185">Reference proteome</keyword>
<dbReference type="GO" id="GO:0003955">
    <property type="term" value="F:NAD(P)H dehydrogenase (quinone) activity"/>
    <property type="evidence" value="ECO:0007669"/>
    <property type="project" value="UniProtKB-EC"/>
</dbReference>
<evidence type="ECO:0000313" key="2">
    <source>
        <dbReference type="EMBL" id="KRG21380.1"/>
    </source>
</evidence>
<dbReference type="STRING" id="295108.HT99x_01556"/>
<dbReference type="Proteomes" id="UP000051497">
    <property type="component" value="Unassembled WGS sequence"/>
</dbReference>
<feature type="domain" description="NmrA-like" evidence="1">
    <location>
        <begin position="2"/>
        <end position="268"/>
    </location>
</feature>
<protein>
    <submittedName>
        <fullName evidence="2">Quinone oxidoreductase 2</fullName>
        <ecNumber evidence="2">1.6.5.2</ecNumber>
    </submittedName>
    <submittedName>
        <fullName evidence="3">SDR family oxidoreductase</fullName>
    </submittedName>
</protein>
<reference evidence="3" key="3">
    <citation type="submission" date="2021-06" db="EMBL/GenBank/DDBJ databases">
        <title>Genomic Description and Analysis of Intracellular Bacteria, Candidatus Berkiella cookevillensis and Candidatus Berkiella aquae.</title>
        <authorList>
            <person name="Kidane D.T."/>
            <person name="Mehari Y.T."/>
            <person name="Rice F.C."/>
            <person name="Arivett B.A."/>
            <person name="Farone A.L."/>
            <person name="Berk S.G."/>
            <person name="Farone M.B."/>
        </authorList>
    </citation>
    <scope>NUCLEOTIDE SEQUENCE</scope>
    <source>
        <strain evidence="3">HT99</strain>
    </source>
</reference>
<dbReference type="InterPro" id="IPR036291">
    <property type="entry name" value="NAD(P)-bd_dom_sf"/>
</dbReference>
<comment type="caution">
    <text evidence="2">The sequence shown here is derived from an EMBL/GenBank/DDBJ whole genome shotgun (WGS) entry which is preliminary data.</text>
</comment>
<evidence type="ECO:0000313" key="4">
    <source>
        <dbReference type="Proteomes" id="UP000051497"/>
    </source>
</evidence>
<dbReference type="EMBL" id="LKAJ01000005">
    <property type="protein sequence ID" value="KRG21380.1"/>
    <property type="molecule type" value="Genomic_DNA"/>
</dbReference>
<dbReference type="InterPro" id="IPR008030">
    <property type="entry name" value="NmrA-like"/>
</dbReference>
<sequence>MLLITGGNGRLGRQLIEQLNQLHLQKQFIVSVRDMNKAQTLIAANNQVRCIDFNDTHSLEKGLKDIQTLFFISVDGPLPARMQQQQNVIEAATRMGVKHIVYTSFIDIAEDSPFALSKAHAKTEYLLKQSGITYTLLRNNLYADLVPLLAKLTDGNFTLPAHNGKVAFISREDIASFAVKVLLEPNKHQNKTYELTGSQAYTYFEVATLLSKKFSKEVNYRPGTSADYIQQLQKIGLPVSLASAMSGMYEAVKEEHLGYARISPDFEKVMGKPAKSLQDWLMI</sequence>
<evidence type="ECO:0000313" key="3">
    <source>
        <dbReference type="EMBL" id="MCS5710948.1"/>
    </source>
</evidence>
<keyword evidence="2" id="KW-0560">Oxidoreductase</keyword>
<organism evidence="2">
    <name type="scientific">Candidatus Berkiella aquae</name>
    <dbReference type="NCBI Taxonomy" id="295108"/>
    <lineage>
        <taxon>Bacteria</taxon>
        <taxon>Pseudomonadati</taxon>
        <taxon>Pseudomonadota</taxon>
        <taxon>Gammaproteobacteria</taxon>
        <taxon>Candidatus Berkiellales</taxon>
        <taxon>Candidatus Berkiellaceae</taxon>
        <taxon>Candidatus Berkiella</taxon>
    </lineage>
</organism>
<dbReference type="Gene3D" id="3.40.50.720">
    <property type="entry name" value="NAD(P)-binding Rossmann-like Domain"/>
    <property type="match status" value="1"/>
</dbReference>
<name>A0A0Q9YWP3_9GAMM</name>
<evidence type="ECO:0000259" key="1">
    <source>
        <dbReference type="Pfam" id="PF05368"/>
    </source>
</evidence>
<dbReference type="EMBL" id="LKAJ02000001">
    <property type="protein sequence ID" value="MCS5710948.1"/>
    <property type="molecule type" value="Genomic_DNA"/>
</dbReference>
<dbReference type="Pfam" id="PF05368">
    <property type="entry name" value="NmrA"/>
    <property type="match status" value="1"/>
</dbReference>
<reference evidence="2" key="1">
    <citation type="submission" date="2015-09" db="EMBL/GenBank/DDBJ databases">
        <title>Draft Genome Sequences of Two Novel Amoeba-resistant Intranuclear Bacteria, Candidatus Berkiella cookevillensis and Candidatus Berkiella aquae.</title>
        <authorList>
            <person name="Mehari Y.T."/>
            <person name="Arivett B.A."/>
            <person name="Farone A.L."/>
            <person name="Gunderson J.H."/>
            <person name="Farone M.B."/>
        </authorList>
    </citation>
    <scope>NUCLEOTIDE SEQUENCE [LARGE SCALE GENOMIC DNA]</scope>
    <source>
        <strain evidence="2">HT99</strain>
    </source>
</reference>
<dbReference type="InterPro" id="IPR052718">
    <property type="entry name" value="NmrA-type_oxidoreductase"/>
</dbReference>
<dbReference type="RefSeq" id="WP_075066183.1">
    <property type="nucleotide sequence ID" value="NZ_LKAJ02000001.1"/>
</dbReference>
<dbReference type="AlphaFoldDB" id="A0A0Q9YWP3"/>
<reference evidence="3" key="2">
    <citation type="journal article" date="2016" name="Genome Announc.">
        <title>Draft Genome Sequences of Two Novel Amoeba-Resistant Intranuclear Bacteria, 'Candidatus Berkiella cookevillensis' and 'Candidatus Berkiella aquae'.</title>
        <authorList>
            <person name="Mehari Y.T."/>
            <person name="Arivett B.A."/>
            <person name="Farone A.L."/>
            <person name="Gunderson J.H."/>
            <person name="Farone M.B."/>
        </authorList>
    </citation>
    <scope>NUCLEOTIDE SEQUENCE</scope>
    <source>
        <strain evidence="3">HT99</strain>
    </source>
</reference>
<accession>A0A0Q9YWP3</accession>
<dbReference type="OrthoDB" id="109735at2"/>
<dbReference type="EC" id="1.6.5.2" evidence="2"/>
<dbReference type="PANTHER" id="PTHR47129:SF1">
    <property type="entry name" value="NMRA-LIKE DOMAIN-CONTAINING PROTEIN"/>
    <property type="match status" value="1"/>
</dbReference>
<dbReference type="CDD" id="cd05269">
    <property type="entry name" value="TMR_SDR_a"/>
    <property type="match status" value="1"/>
</dbReference>